<reference evidence="4 5" key="1">
    <citation type="submission" date="2016-10" db="EMBL/GenBank/DDBJ databases">
        <authorList>
            <person name="de Groot N.N."/>
        </authorList>
    </citation>
    <scope>NUCLEOTIDE SEQUENCE [LARGE SCALE GENOMIC DNA]</scope>
    <source>
        <strain evidence="4 5">DSM 1801</strain>
    </source>
</reference>
<proteinExistence type="predicted"/>
<dbReference type="RefSeq" id="WP_092478443.1">
    <property type="nucleotide sequence ID" value="NZ_FOHN01000020.1"/>
</dbReference>
<dbReference type="AlphaFoldDB" id="A0A1I0EDY6"/>
<dbReference type="GO" id="GO:0007165">
    <property type="term" value="P:signal transduction"/>
    <property type="evidence" value="ECO:0007669"/>
    <property type="project" value="UniProtKB-KW"/>
</dbReference>
<sequence>MSEIVIHNPVLKTICSMVPLFSTLYNDEVCVGVTDTECYLFTKYGKNFSLPFKEGSPLNPGIIKAQRERTPVIMEIPLEIMEQSNANTAKAYFFPIEENGKVVGTLAIAVLQDTRFELDQIVEKLEEQAASLSGVVDNVAEGVISLLTMNEELLHKTNETTVKAKDTDEIVSLIQGISSKTNLLGLNASIEAARSGKAGKGFGVVAKEIQKLSITSKDSIIKIDDIIKDISVNIDEIDSGLDNINVVSQQQAESVKMLTSAMEEVRNIIVKLHELEKRL</sequence>
<protein>
    <submittedName>
        <fullName evidence="4">Methyl-accepting chemotaxis protein (MCP) signalling domain-containing protein</fullName>
    </submittedName>
</protein>
<dbReference type="PROSITE" id="PS50111">
    <property type="entry name" value="CHEMOTAXIS_TRANSDUC_2"/>
    <property type="match status" value="1"/>
</dbReference>
<evidence type="ECO:0000313" key="4">
    <source>
        <dbReference type="EMBL" id="SET42659.1"/>
    </source>
</evidence>
<evidence type="ECO:0000256" key="2">
    <source>
        <dbReference type="PROSITE-ProRule" id="PRU00284"/>
    </source>
</evidence>
<evidence type="ECO:0000313" key="5">
    <source>
        <dbReference type="Proteomes" id="UP000199800"/>
    </source>
</evidence>
<dbReference type="STRING" id="29364.SAMN04487772_1202"/>
<keyword evidence="5" id="KW-1185">Reference proteome</keyword>
<name>A0A1I0EDY6_9FIRM</name>
<evidence type="ECO:0000259" key="3">
    <source>
        <dbReference type="PROSITE" id="PS50111"/>
    </source>
</evidence>
<dbReference type="GO" id="GO:0016020">
    <property type="term" value="C:membrane"/>
    <property type="evidence" value="ECO:0007669"/>
    <property type="project" value="InterPro"/>
</dbReference>
<dbReference type="Gene3D" id="1.10.287.950">
    <property type="entry name" value="Methyl-accepting chemotaxis protein"/>
    <property type="match status" value="1"/>
</dbReference>
<gene>
    <name evidence="4" type="ORF">SAMN04487772_1202</name>
</gene>
<dbReference type="PANTHER" id="PTHR32089:SF112">
    <property type="entry name" value="LYSOZYME-LIKE PROTEIN-RELATED"/>
    <property type="match status" value="1"/>
</dbReference>
<keyword evidence="1 2" id="KW-0807">Transducer</keyword>
<dbReference type="SMART" id="SM00283">
    <property type="entry name" value="MA"/>
    <property type="match status" value="1"/>
</dbReference>
<dbReference type="Pfam" id="PF00015">
    <property type="entry name" value="MCPsignal"/>
    <property type="match status" value="1"/>
</dbReference>
<dbReference type="InterPro" id="IPR004089">
    <property type="entry name" value="MCPsignal_dom"/>
</dbReference>
<feature type="domain" description="Methyl-accepting transducer" evidence="3">
    <location>
        <begin position="117"/>
        <end position="279"/>
    </location>
</feature>
<evidence type="ECO:0000256" key="1">
    <source>
        <dbReference type="ARBA" id="ARBA00023224"/>
    </source>
</evidence>
<accession>A0A1I0EDY6</accession>
<dbReference type="PANTHER" id="PTHR32089">
    <property type="entry name" value="METHYL-ACCEPTING CHEMOTAXIS PROTEIN MCPB"/>
    <property type="match status" value="1"/>
</dbReference>
<dbReference type="EMBL" id="FOHN01000020">
    <property type="protein sequence ID" value="SET42659.1"/>
    <property type="molecule type" value="Genomic_DNA"/>
</dbReference>
<dbReference type="Proteomes" id="UP000199800">
    <property type="component" value="Unassembled WGS sequence"/>
</dbReference>
<dbReference type="OrthoDB" id="9807021at2"/>
<dbReference type="SUPFAM" id="SSF58104">
    <property type="entry name" value="Methyl-accepting chemotaxis protein (MCP) signaling domain"/>
    <property type="match status" value="1"/>
</dbReference>
<organism evidence="4 5">
    <name type="scientific">[Clostridium] polysaccharolyticum</name>
    <dbReference type="NCBI Taxonomy" id="29364"/>
    <lineage>
        <taxon>Bacteria</taxon>
        <taxon>Bacillati</taxon>
        <taxon>Bacillota</taxon>
        <taxon>Clostridia</taxon>
        <taxon>Lachnospirales</taxon>
        <taxon>Lachnospiraceae</taxon>
    </lineage>
</organism>